<protein>
    <submittedName>
        <fullName evidence="1">Uncharacterized protein</fullName>
    </submittedName>
</protein>
<keyword evidence="2" id="KW-1185">Reference proteome</keyword>
<accession>A0A0W0UA40</accession>
<dbReference type="AlphaFoldDB" id="A0A0W0UA40"/>
<dbReference type="PATRIC" id="fig|45065.4.peg.4"/>
<organism evidence="1 2">
    <name type="scientific">Legionella geestiana</name>
    <dbReference type="NCBI Taxonomy" id="45065"/>
    <lineage>
        <taxon>Bacteria</taxon>
        <taxon>Pseudomonadati</taxon>
        <taxon>Pseudomonadota</taxon>
        <taxon>Gammaproteobacteria</taxon>
        <taxon>Legionellales</taxon>
        <taxon>Legionellaceae</taxon>
        <taxon>Legionella</taxon>
    </lineage>
</organism>
<evidence type="ECO:0000313" key="1">
    <source>
        <dbReference type="EMBL" id="KTD04819.1"/>
    </source>
</evidence>
<name>A0A0W0UA40_9GAMM</name>
<proteinExistence type="predicted"/>
<reference evidence="1 2" key="1">
    <citation type="submission" date="2015-11" db="EMBL/GenBank/DDBJ databases">
        <title>Genomic analysis of 38 Legionella species identifies large and diverse effector repertoires.</title>
        <authorList>
            <person name="Burstein D."/>
            <person name="Amaro F."/>
            <person name="Zusman T."/>
            <person name="Lifshitz Z."/>
            <person name="Cohen O."/>
            <person name="Gilbert J.A."/>
            <person name="Pupko T."/>
            <person name="Shuman H.A."/>
            <person name="Segal G."/>
        </authorList>
    </citation>
    <scope>NUCLEOTIDE SEQUENCE [LARGE SCALE GENOMIC DNA]</scope>
    <source>
        <strain evidence="1 2">ATCC 49504</strain>
    </source>
</reference>
<dbReference type="EMBL" id="LNYC01000001">
    <property type="protein sequence ID" value="KTD04819.1"/>
    <property type="molecule type" value="Genomic_DNA"/>
</dbReference>
<gene>
    <name evidence="1" type="ORF">Lgee_0003</name>
</gene>
<sequence length="120" mass="13237">MAGQEFFELFDGFCISDVGQGVFEPCKYIDLVLFAGFNEGIEDACGRGGLLSAYAVPAFIFSAENLSATRLDIIRDNNLASLPDYVDREIKGGLKHSMYQSQVLTVDIPKPHLDSKKLKK</sequence>
<dbReference type="Proteomes" id="UP000054785">
    <property type="component" value="Unassembled WGS sequence"/>
</dbReference>
<comment type="caution">
    <text evidence="1">The sequence shown here is derived from an EMBL/GenBank/DDBJ whole genome shotgun (WGS) entry which is preliminary data.</text>
</comment>
<evidence type="ECO:0000313" key="2">
    <source>
        <dbReference type="Proteomes" id="UP000054785"/>
    </source>
</evidence>